<feature type="compositionally biased region" description="Polar residues" evidence="2">
    <location>
        <begin position="7"/>
        <end position="16"/>
    </location>
</feature>
<feature type="compositionally biased region" description="Basic and acidic residues" evidence="2">
    <location>
        <begin position="627"/>
        <end position="645"/>
    </location>
</feature>
<feature type="compositionally biased region" description="Basic and acidic residues" evidence="2">
    <location>
        <begin position="38"/>
        <end position="48"/>
    </location>
</feature>
<keyword evidence="4" id="KW-1185">Reference proteome</keyword>
<feature type="region of interest" description="Disordered" evidence="2">
    <location>
        <begin position="622"/>
        <end position="665"/>
    </location>
</feature>
<dbReference type="Proteomes" id="UP000218231">
    <property type="component" value="Unassembled WGS sequence"/>
</dbReference>
<sequence length="665" mass="70442">MNRKNYQRSSIQTLKNLGQGREVGPPGFGPPRNGRGRRPNDDQDDRQNGMRQGGRAQGRQAQGNGGQQQQQQGGNAAGAVSQGAGLGIPADPQAAGVGRDLTQETEQDFQNGNVFGGLAIGANGQNGNGGGGSNRNGNNQQGGGNVNGNAGSRGLPNTIGGVGAGNAAPNNNGDNPGERNTAGGPSEGFRAPMNAPVGGARLRSDFSTETWVLPTLNKAKQAQMTVKQMAAEMQEASARKTKAKAKAKVKDKGKGNRCRDGTVKASVDSVEALIEAAETKEVVVIKTMRIGTVAIKVAVIKKIEIGTVTIEVETKEATNKELKAQALQALKRNPIPAILHKKSATFFRISPPNKFNPLVDLRVKKSVPARELLLTAQTEAKGMARDKDKGLEATKDRTVVEVRAMGVAAIKEGEVRTVKETGGLATRIRMDLEAETVGVVQEGALMVHRTALIKMMTKGVISSRVVAPKREGLVVVGAAETVEATSAGMMEASTDRVGSEAECLVATSVVDKTEAEEMEAEEMEAEEMEEEETEVEETEEEMVAISVVDKTEALEARIADSVAKAEEAAAEEMEEEEMVEEDSAITTTTIVETAVGVVVMEMAKGAGTVAAEGVGEVLEVPGDLEEIGGKKGANEKSLREKLEKRRKERQRITKKGGNQRKIQKR</sequence>
<keyword evidence="1" id="KW-0175">Coiled coil</keyword>
<proteinExistence type="predicted"/>
<organism evidence="3 4">
    <name type="scientific">Diploscapter pachys</name>
    <dbReference type="NCBI Taxonomy" id="2018661"/>
    <lineage>
        <taxon>Eukaryota</taxon>
        <taxon>Metazoa</taxon>
        <taxon>Ecdysozoa</taxon>
        <taxon>Nematoda</taxon>
        <taxon>Chromadorea</taxon>
        <taxon>Rhabditida</taxon>
        <taxon>Rhabditina</taxon>
        <taxon>Rhabditomorpha</taxon>
        <taxon>Rhabditoidea</taxon>
        <taxon>Rhabditidae</taxon>
        <taxon>Diploscapter</taxon>
    </lineage>
</organism>
<evidence type="ECO:0000313" key="4">
    <source>
        <dbReference type="Proteomes" id="UP000218231"/>
    </source>
</evidence>
<feature type="compositionally biased region" description="Low complexity" evidence="2">
    <location>
        <begin position="57"/>
        <end position="83"/>
    </location>
</feature>
<feature type="compositionally biased region" description="Low complexity" evidence="2">
    <location>
        <begin position="165"/>
        <end position="175"/>
    </location>
</feature>
<comment type="caution">
    <text evidence="3">The sequence shown here is derived from an EMBL/GenBank/DDBJ whole genome shotgun (WGS) entry which is preliminary data.</text>
</comment>
<feature type="coiled-coil region" evidence="1">
    <location>
        <begin position="219"/>
        <end position="246"/>
    </location>
</feature>
<feature type="coiled-coil region" evidence="1">
    <location>
        <begin position="510"/>
        <end position="582"/>
    </location>
</feature>
<feature type="compositionally biased region" description="Gly residues" evidence="2">
    <location>
        <begin position="114"/>
        <end position="146"/>
    </location>
</feature>
<accession>A0A2A2L0U0</accession>
<evidence type="ECO:0000313" key="3">
    <source>
        <dbReference type="EMBL" id="PAV79772.1"/>
    </source>
</evidence>
<evidence type="ECO:0000256" key="2">
    <source>
        <dbReference type="SAM" id="MobiDB-lite"/>
    </source>
</evidence>
<evidence type="ECO:0000256" key="1">
    <source>
        <dbReference type="SAM" id="Coils"/>
    </source>
</evidence>
<protein>
    <submittedName>
        <fullName evidence="3">Uncharacterized protein</fullName>
    </submittedName>
</protein>
<dbReference type="AlphaFoldDB" id="A0A2A2L0U0"/>
<gene>
    <name evidence="3" type="ORF">WR25_17182</name>
</gene>
<reference evidence="3 4" key="1">
    <citation type="journal article" date="2017" name="Curr. Biol.">
        <title>Genome architecture and evolution of a unichromosomal asexual nematode.</title>
        <authorList>
            <person name="Fradin H."/>
            <person name="Zegar C."/>
            <person name="Gutwein M."/>
            <person name="Lucas J."/>
            <person name="Kovtun M."/>
            <person name="Corcoran D."/>
            <person name="Baugh L.R."/>
            <person name="Kiontke K."/>
            <person name="Gunsalus K."/>
            <person name="Fitch D.H."/>
            <person name="Piano F."/>
        </authorList>
    </citation>
    <scope>NUCLEOTIDE SEQUENCE [LARGE SCALE GENOMIC DNA]</scope>
    <source>
        <strain evidence="3">PF1309</strain>
    </source>
</reference>
<feature type="compositionally biased region" description="Basic residues" evidence="2">
    <location>
        <begin position="646"/>
        <end position="665"/>
    </location>
</feature>
<dbReference type="EMBL" id="LIAE01007369">
    <property type="protein sequence ID" value="PAV79772.1"/>
    <property type="molecule type" value="Genomic_DNA"/>
</dbReference>
<name>A0A2A2L0U0_9BILA</name>
<feature type="region of interest" description="Disordered" evidence="2">
    <location>
        <begin position="1"/>
        <end position="194"/>
    </location>
</feature>